<evidence type="ECO:0000313" key="1">
    <source>
        <dbReference type="EMBL" id="CDX39680.1"/>
    </source>
</evidence>
<reference evidence="1 2" key="1">
    <citation type="submission" date="2014-08" db="EMBL/GenBank/DDBJ databases">
        <authorList>
            <person name="Moulin Lionel"/>
        </authorList>
    </citation>
    <scope>NUCLEOTIDE SEQUENCE [LARGE SCALE GENOMIC DNA]</scope>
</reference>
<organism evidence="1 2">
    <name type="scientific">Mesorhizobium plurifarium</name>
    <dbReference type="NCBI Taxonomy" id="69974"/>
    <lineage>
        <taxon>Bacteria</taxon>
        <taxon>Pseudomonadati</taxon>
        <taxon>Pseudomonadota</taxon>
        <taxon>Alphaproteobacteria</taxon>
        <taxon>Hyphomicrobiales</taxon>
        <taxon>Phyllobacteriaceae</taxon>
        <taxon>Mesorhizobium</taxon>
    </lineage>
</organism>
<dbReference type="AlphaFoldDB" id="A0A090GMX0"/>
<dbReference type="GeneID" id="31891658"/>
<sequence>MQQIGEFTRQKTGYCGRIHTLSLNLDVAIVATEASDTENAPDYRVYAGNEDGPEIGAGWKRSSEKAGDFVSIQLDDPILVQPIRASLFRSGDDEMSWSLHWSRPRERGEKE</sequence>
<accession>A0A090GMX0</accession>
<evidence type="ECO:0008006" key="3">
    <source>
        <dbReference type="Google" id="ProtNLM"/>
    </source>
</evidence>
<dbReference type="InterPro" id="IPR007948">
    <property type="entry name" value="DUF736"/>
</dbReference>
<protein>
    <recommendedName>
        <fullName evidence="3">DUF736 domain-containing protein</fullName>
    </recommendedName>
</protein>
<dbReference type="Pfam" id="PF05284">
    <property type="entry name" value="DUF736"/>
    <property type="match status" value="1"/>
</dbReference>
<name>A0A090GMX0_MESPL</name>
<gene>
    <name evidence="1" type="ORF">MPLDJ20_260084</name>
</gene>
<proteinExistence type="predicted"/>
<dbReference type="Proteomes" id="UP000046373">
    <property type="component" value="Unassembled WGS sequence"/>
</dbReference>
<evidence type="ECO:0000313" key="2">
    <source>
        <dbReference type="Proteomes" id="UP000046373"/>
    </source>
</evidence>
<dbReference type="EMBL" id="CCNB01000019">
    <property type="protein sequence ID" value="CDX39680.1"/>
    <property type="molecule type" value="Genomic_DNA"/>
</dbReference>